<feature type="compositionally biased region" description="Low complexity" evidence="1">
    <location>
        <begin position="79"/>
        <end position="90"/>
    </location>
</feature>
<evidence type="ECO:0000313" key="4">
    <source>
        <dbReference type="Proteomes" id="UP000475325"/>
    </source>
</evidence>
<comment type="caution">
    <text evidence="3">The sequence shown here is derived from an EMBL/GenBank/DDBJ whole genome shotgun (WGS) entry which is preliminary data.</text>
</comment>
<feature type="region of interest" description="Disordered" evidence="1">
    <location>
        <begin position="79"/>
        <end position="160"/>
    </location>
</feature>
<dbReference type="AlphaFoldDB" id="A0A7C8J8Q6"/>
<keyword evidence="2" id="KW-0472">Membrane</keyword>
<feature type="compositionally biased region" description="Low complexity" evidence="1">
    <location>
        <begin position="121"/>
        <end position="149"/>
    </location>
</feature>
<dbReference type="Proteomes" id="UP000475325">
    <property type="component" value="Unassembled WGS sequence"/>
</dbReference>
<dbReference type="EMBL" id="WIQW01000036">
    <property type="protein sequence ID" value="KAF3096720.1"/>
    <property type="molecule type" value="Genomic_DNA"/>
</dbReference>
<evidence type="ECO:0000256" key="2">
    <source>
        <dbReference type="SAM" id="Phobius"/>
    </source>
</evidence>
<proteinExistence type="predicted"/>
<sequence length="334" mass="35078">MQPAHNPQPQPLPSGFPNDVGKPSAVGGIAYDPTLLQPIKTICGVRRRVFYVILAAAIIAIVAGLSAGLGVALSKNNNNSAASTTSGAGADRASGEKTVTVTQGASAGSPSRTTDNRPDNTSDGSDGPASTSSSLSDDTRSSTSITSTPPDGPAPTEATRFSIGTGFWTITFSKYSTSGDLCTFFNALHPVSTIVEPWVYGNVETGYRASWAQTSSQVIVTNPPTTVTIQGERYAATATFAPQAVTNVPAWDFKKSTVPTVFGCEFTGSVHLLFEETGRMRYILSVDLNDECTIGSEKVAGGSTCSLCRPLNSFSPFLITMLTLNSYNYRLETS</sequence>
<accession>A0A7C8J8Q6</accession>
<keyword evidence="2" id="KW-1133">Transmembrane helix</keyword>
<feature type="compositionally biased region" description="Polar residues" evidence="1">
    <location>
        <begin position="97"/>
        <end position="113"/>
    </location>
</feature>
<evidence type="ECO:0000313" key="3">
    <source>
        <dbReference type="EMBL" id="KAF3096720.1"/>
    </source>
</evidence>
<organism evidence="3 4">
    <name type="scientific">Orbilia oligospora</name>
    <name type="common">Nematode-trapping fungus</name>
    <name type="synonym">Arthrobotrys oligospora</name>
    <dbReference type="NCBI Taxonomy" id="2813651"/>
    <lineage>
        <taxon>Eukaryota</taxon>
        <taxon>Fungi</taxon>
        <taxon>Dikarya</taxon>
        <taxon>Ascomycota</taxon>
        <taxon>Pezizomycotina</taxon>
        <taxon>Orbiliomycetes</taxon>
        <taxon>Orbiliales</taxon>
        <taxon>Orbiliaceae</taxon>
        <taxon>Orbilia</taxon>
    </lineage>
</organism>
<reference evidence="3 4" key="1">
    <citation type="submission" date="2019-06" db="EMBL/GenBank/DDBJ databases">
        <authorList>
            <person name="Palmer J.M."/>
        </authorList>
    </citation>
    <scope>NUCLEOTIDE SEQUENCE [LARGE SCALE GENOMIC DNA]</scope>
    <source>
        <strain evidence="3 4">TWF102</strain>
    </source>
</reference>
<keyword evidence="2" id="KW-0812">Transmembrane</keyword>
<feature type="transmembrane region" description="Helical" evidence="2">
    <location>
        <begin position="49"/>
        <end position="73"/>
    </location>
</feature>
<protein>
    <submittedName>
        <fullName evidence="3">Uncharacterized protein</fullName>
    </submittedName>
</protein>
<name>A0A7C8J8Q6_ORBOL</name>
<gene>
    <name evidence="3" type="ORF">TWF102_006563</name>
</gene>
<evidence type="ECO:0000256" key="1">
    <source>
        <dbReference type="SAM" id="MobiDB-lite"/>
    </source>
</evidence>